<dbReference type="EMBL" id="CP097502">
    <property type="protein sequence ID" value="URD76859.1"/>
    <property type="molecule type" value="Genomic_DNA"/>
</dbReference>
<name>A0A9E7JDC9_9LILI</name>
<dbReference type="Proteomes" id="UP001055439">
    <property type="component" value="Chromosome 1"/>
</dbReference>
<evidence type="ECO:0000313" key="1">
    <source>
        <dbReference type="EMBL" id="URD76859.1"/>
    </source>
</evidence>
<reference evidence="1" key="1">
    <citation type="submission" date="2022-05" db="EMBL/GenBank/DDBJ databases">
        <title>The Musa troglodytarum L. genome provides insights into the mechanism of non-climacteric behaviour and enrichment of carotenoids.</title>
        <authorList>
            <person name="Wang J."/>
        </authorList>
    </citation>
    <scope>NUCLEOTIDE SEQUENCE</scope>
    <source>
        <tissue evidence="1">Leaf</tissue>
    </source>
</reference>
<keyword evidence="2" id="KW-1185">Reference proteome</keyword>
<gene>
    <name evidence="1" type="ORF">MUK42_37108</name>
</gene>
<dbReference type="AlphaFoldDB" id="A0A9E7JDC9"/>
<evidence type="ECO:0000313" key="2">
    <source>
        <dbReference type="Proteomes" id="UP001055439"/>
    </source>
</evidence>
<organism evidence="1 2">
    <name type="scientific">Musa troglodytarum</name>
    <name type="common">fe'i banana</name>
    <dbReference type="NCBI Taxonomy" id="320322"/>
    <lineage>
        <taxon>Eukaryota</taxon>
        <taxon>Viridiplantae</taxon>
        <taxon>Streptophyta</taxon>
        <taxon>Embryophyta</taxon>
        <taxon>Tracheophyta</taxon>
        <taxon>Spermatophyta</taxon>
        <taxon>Magnoliopsida</taxon>
        <taxon>Liliopsida</taxon>
        <taxon>Zingiberales</taxon>
        <taxon>Musaceae</taxon>
        <taxon>Musa</taxon>
    </lineage>
</organism>
<sequence>MVMSSKSHRICRNLWPLDRNIKISGHKSLFSFILKHTSTCSPNGLIVRSNCSCSFVTI</sequence>
<accession>A0A9E7JDC9</accession>
<proteinExistence type="predicted"/>
<protein>
    <submittedName>
        <fullName evidence="1">Uncharacterized protein</fullName>
    </submittedName>
</protein>